<protein>
    <submittedName>
        <fullName evidence="2">DUF3305 domain-containing protein</fullName>
    </submittedName>
</protein>
<dbReference type="InterPro" id="IPR021736">
    <property type="entry name" value="DUF3305"/>
</dbReference>
<dbReference type="Proteomes" id="UP000529637">
    <property type="component" value="Unassembled WGS sequence"/>
</dbReference>
<comment type="caution">
    <text evidence="2">The sequence shown here is derived from an EMBL/GenBank/DDBJ whole genome shotgun (WGS) entry which is preliminary data.</text>
</comment>
<keyword evidence="3" id="KW-1185">Reference proteome</keyword>
<reference evidence="2 3" key="1">
    <citation type="submission" date="2020-06" db="EMBL/GenBank/DDBJ databases">
        <title>Schlegella sp. ID0723 isolated from air conditioner.</title>
        <authorList>
            <person name="Kim D.Y."/>
            <person name="Kim D.-U."/>
        </authorList>
    </citation>
    <scope>NUCLEOTIDE SEQUENCE [LARGE SCALE GENOMIC DNA]</scope>
    <source>
        <strain evidence="2 3">ID0723</strain>
    </source>
</reference>
<proteinExistence type="predicted"/>
<dbReference type="RefSeq" id="WP_176069708.1">
    <property type="nucleotide sequence ID" value="NZ_JABWMJ010000006.1"/>
</dbReference>
<accession>A0A7Y6NPA9</accession>
<organism evidence="2 3">
    <name type="scientific">Piscinibacter koreensis</name>
    <dbReference type="NCBI Taxonomy" id="2742824"/>
    <lineage>
        <taxon>Bacteria</taxon>
        <taxon>Pseudomonadati</taxon>
        <taxon>Pseudomonadota</taxon>
        <taxon>Betaproteobacteria</taxon>
        <taxon>Burkholderiales</taxon>
        <taxon>Sphaerotilaceae</taxon>
        <taxon>Piscinibacter</taxon>
    </lineage>
</organism>
<feature type="region of interest" description="Disordered" evidence="1">
    <location>
        <begin position="146"/>
        <end position="166"/>
    </location>
</feature>
<sequence length="166" mass="19286">MTPVPSQPERPRIRVAVVIERVREPNRWQDWAFSIVDVVPDEPAFGAEPRVLRDDGRRCRTLYPGFELELFRDQAEGYHLNLSSGAPVWFVVWRIDDEDPSLAWPETVSLSYDEAGRWLDAQERVDNVPLTPDVAAWLQAYTDANYRPEPKQRRRPQSFVAPDRRG</sequence>
<gene>
    <name evidence="2" type="ORF">HQN59_13915</name>
</gene>
<evidence type="ECO:0000313" key="3">
    <source>
        <dbReference type="Proteomes" id="UP000529637"/>
    </source>
</evidence>
<name>A0A7Y6NPA9_9BURK</name>
<evidence type="ECO:0000313" key="2">
    <source>
        <dbReference type="EMBL" id="NUZ06856.1"/>
    </source>
</evidence>
<dbReference type="AlphaFoldDB" id="A0A7Y6NPA9"/>
<dbReference type="EMBL" id="JABWMJ010000006">
    <property type="protein sequence ID" value="NUZ06856.1"/>
    <property type="molecule type" value="Genomic_DNA"/>
</dbReference>
<dbReference type="Pfam" id="PF11749">
    <property type="entry name" value="DUF3305"/>
    <property type="match status" value="1"/>
</dbReference>
<evidence type="ECO:0000256" key="1">
    <source>
        <dbReference type="SAM" id="MobiDB-lite"/>
    </source>
</evidence>